<dbReference type="Pfam" id="PF00672">
    <property type="entry name" value="HAMP"/>
    <property type="match status" value="1"/>
</dbReference>
<dbReference type="InterPro" id="IPR005467">
    <property type="entry name" value="His_kinase_dom"/>
</dbReference>
<feature type="domain" description="Histidine kinase" evidence="16">
    <location>
        <begin position="152"/>
        <end position="346"/>
    </location>
</feature>
<comment type="subcellular location">
    <subcellularLocation>
        <location evidence="2 13">Cell membrane</location>
        <topology evidence="2 13">Multi-pass membrane protein</topology>
    </subcellularLocation>
</comment>
<organism evidence="18 19">
    <name type="scientific">Alkalihalobacillus trypoxylicola</name>
    <dbReference type="NCBI Taxonomy" id="519424"/>
    <lineage>
        <taxon>Bacteria</taxon>
        <taxon>Bacillati</taxon>
        <taxon>Bacillota</taxon>
        <taxon>Bacilli</taxon>
        <taxon>Bacillales</taxon>
        <taxon>Bacillaceae</taxon>
        <taxon>Alkalihalobacillus</taxon>
    </lineage>
</organism>
<comment type="caution">
    <text evidence="18">The sequence shown here is derived from an EMBL/GenBank/DDBJ whole genome shotgun (WGS) entry which is preliminary data.</text>
</comment>
<comment type="catalytic activity">
    <reaction evidence="1 13">
        <text>ATP + protein L-histidine = ADP + protein N-phospho-L-histidine.</text>
        <dbReference type="EC" id="2.7.13.3"/>
    </reaction>
</comment>
<protein>
    <recommendedName>
        <fullName evidence="13">Sensor histidine kinase</fullName>
        <ecNumber evidence="13">2.7.13.3</ecNumber>
    </recommendedName>
</protein>
<dbReference type="InterPro" id="IPR011712">
    <property type="entry name" value="Sig_transdc_His_kin_sub3_dim/P"/>
</dbReference>
<keyword evidence="12 13" id="KW-0472">Membrane</keyword>
<dbReference type="PROSITE" id="PS50885">
    <property type="entry name" value="HAMP"/>
    <property type="match status" value="1"/>
</dbReference>
<dbReference type="PIRSF" id="PIRSF037431">
    <property type="entry name" value="STHK_LiaS"/>
    <property type="match status" value="1"/>
</dbReference>
<dbReference type="Pfam" id="PF07730">
    <property type="entry name" value="HisKA_3"/>
    <property type="match status" value="1"/>
</dbReference>
<proteinExistence type="predicted"/>
<dbReference type="InterPro" id="IPR017202">
    <property type="entry name" value="LiaS/VraS"/>
</dbReference>
<keyword evidence="3 13" id="KW-1003">Cell membrane</keyword>
<keyword evidence="7 13" id="KW-0547">Nucleotide-binding</keyword>
<dbReference type="GO" id="GO:0000155">
    <property type="term" value="F:phosphorelay sensor kinase activity"/>
    <property type="evidence" value="ECO:0007669"/>
    <property type="project" value="UniProtKB-UniRule"/>
</dbReference>
<keyword evidence="19" id="KW-1185">Reference proteome</keyword>
<keyword evidence="10 15" id="KW-1133">Transmembrane helix</keyword>
<name>A0A161PGE2_9BACI</name>
<dbReference type="SMART" id="SM00304">
    <property type="entry name" value="HAMP"/>
    <property type="match status" value="1"/>
</dbReference>
<dbReference type="Gene3D" id="1.20.5.1930">
    <property type="match status" value="1"/>
</dbReference>
<dbReference type="PANTHER" id="PTHR24421">
    <property type="entry name" value="NITRATE/NITRITE SENSOR PROTEIN NARX-RELATED"/>
    <property type="match status" value="1"/>
</dbReference>
<dbReference type="EC" id="2.7.13.3" evidence="13"/>
<dbReference type="SUPFAM" id="SSF55874">
    <property type="entry name" value="ATPase domain of HSP90 chaperone/DNA topoisomerase II/histidine kinase"/>
    <property type="match status" value="1"/>
</dbReference>
<dbReference type="InterPro" id="IPR036890">
    <property type="entry name" value="HATPase_C_sf"/>
</dbReference>
<evidence type="ECO:0000256" key="10">
    <source>
        <dbReference type="ARBA" id="ARBA00022989"/>
    </source>
</evidence>
<feature type="coiled-coil region" evidence="14">
    <location>
        <begin position="218"/>
        <end position="245"/>
    </location>
</feature>
<dbReference type="Gene3D" id="3.30.565.10">
    <property type="entry name" value="Histidine kinase-like ATPase, C-terminal domain"/>
    <property type="match status" value="1"/>
</dbReference>
<reference evidence="18" key="1">
    <citation type="submission" date="2016-02" db="EMBL/GenBank/DDBJ databases">
        <title>Genome sequence of Bacillus trypoxylicola KCTC 13244(T).</title>
        <authorList>
            <person name="Jeong H."/>
            <person name="Park S.-H."/>
            <person name="Choi S.-K."/>
        </authorList>
    </citation>
    <scope>NUCLEOTIDE SEQUENCE [LARGE SCALE GENOMIC DNA]</scope>
    <source>
        <strain evidence="18">KCTC 13244</strain>
    </source>
</reference>
<dbReference type="PANTHER" id="PTHR24421:SF37">
    <property type="entry name" value="SENSOR HISTIDINE KINASE NARS"/>
    <property type="match status" value="1"/>
</dbReference>
<sequence length="349" mass="40366">MRKKLARLRWQFVRYNVVLSFLTVLLILILFTYDVESGFLFIFQKKILELPLIVWLLIVILLMGGISGFIQSDSIKKRIDSLLDSTVRYARGSFSHRMESTGDDEITELMEQMNNMASHIEEQVISLQRLSAERAELQETIKKTAVTEERQRLARDLHDAVSQQLFAISMMMAALKESHKQNQSTMHTQIEMVEKMANAAQAEMRALLLHLRPAHLEGKELKEAIHQLIEELKQKQEMLITYEMNVETNIPKGIEEQLYRLTQEAFSNILRHAKASKIEFHLKQLSHELRLRVVDNGVGFQNQEVQNHSYGLQTMKERMNEVGGTLEIVSVPKKGTQIIAKVPITWKEE</sequence>
<feature type="transmembrane region" description="Helical" evidence="15">
    <location>
        <begin position="12"/>
        <end position="32"/>
    </location>
</feature>
<evidence type="ECO:0000256" key="2">
    <source>
        <dbReference type="ARBA" id="ARBA00004651"/>
    </source>
</evidence>
<dbReference type="RefSeq" id="WP_045485326.1">
    <property type="nucleotide sequence ID" value="NZ_LTAO01000012.1"/>
</dbReference>
<dbReference type="InterPro" id="IPR003660">
    <property type="entry name" value="HAMP_dom"/>
</dbReference>
<dbReference type="InterPro" id="IPR003594">
    <property type="entry name" value="HATPase_dom"/>
</dbReference>
<dbReference type="EMBL" id="LTAO01000012">
    <property type="protein sequence ID" value="KYG31844.1"/>
    <property type="molecule type" value="Genomic_DNA"/>
</dbReference>
<keyword evidence="11 13" id="KW-0902">Two-component regulatory system</keyword>
<evidence type="ECO:0000256" key="12">
    <source>
        <dbReference type="ARBA" id="ARBA00023136"/>
    </source>
</evidence>
<dbReference type="GO" id="GO:0005524">
    <property type="term" value="F:ATP binding"/>
    <property type="evidence" value="ECO:0007669"/>
    <property type="project" value="UniProtKB-UniRule"/>
</dbReference>
<evidence type="ECO:0000256" key="13">
    <source>
        <dbReference type="PIRNR" id="PIRNR037431"/>
    </source>
</evidence>
<dbReference type="STRING" id="519424.AZF04_03435"/>
<dbReference type="PROSITE" id="PS50109">
    <property type="entry name" value="HIS_KIN"/>
    <property type="match status" value="1"/>
</dbReference>
<accession>A0A161PGE2</accession>
<evidence type="ECO:0000313" key="18">
    <source>
        <dbReference type="EMBL" id="KYG31844.1"/>
    </source>
</evidence>
<dbReference type="GO" id="GO:0005886">
    <property type="term" value="C:plasma membrane"/>
    <property type="evidence" value="ECO:0007669"/>
    <property type="project" value="UniProtKB-SubCell"/>
</dbReference>
<dbReference type="Proteomes" id="UP000075806">
    <property type="component" value="Unassembled WGS sequence"/>
</dbReference>
<feature type="coiled-coil region" evidence="14">
    <location>
        <begin position="110"/>
        <end position="147"/>
    </location>
</feature>
<evidence type="ECO:0000313" key="19">
    <source>
        <dbReference type="Proteomes" id="UP000075806"/>
    </source>
</evidence>
<dbReference type="AlphaFoldDB" id="A0A161PGE2"/>
<evidence type="ECO:0000256" key="15">
    <source>
        <dbReference type="SAM" id="Phobius"/>
    </source>
</evidence>
<dbReference type="SUPFAM" id="SSF158472">
    <property type="entry name" value="HAMP domain-like"/>
    <property type="match status" value="1"/>
</dbReference>
<evidence type="ECO:0000256" key="9">
    <source>
        <dbReference type="ARBA" id="ARBA00022840"/>
    </source>
</evidence>
<dbReference type="Gene3D" id="6.10.340.10">
    <property type="match status" value="1"/>
</dbReference>
<evidence type="ECO:0000256" key="14">
    <source>
        <dbReference type="SAM" id="Coils"/>
    </source>
</evidence>
<evidence type="ECO:0000256" key="5">
    <source>
        <dbReference type="ARBA" id="ARBA00022679"/>
    </source>
</evidence>
<keyword evidence="8 13" id="KW-0418">Kinase</keyword>
<keyword evidence="5 13" id="KW-0808">Transferase</keyword>
<dbReference type="OrthoDB" id="9795828at2"/>
<dbReference type="InterPro" id="IPR050482">
    <property type="entry name" value="Sensor_HK_TwoCompSys"/>
</dbReference>
<evidence type="ECO:0000256" key="7">
    <source>
        <dbReference type="ARBA" id="ARBA00022741"/>
    </source>
</evidence>
<evidence type="ECO:0000259" key="16">
    <source>
        <dbReference type="PROSITE" id="PS50109"/>
    </source>
</evidence>
<evidence type="ECO:0000256" key="6">
    <source>
        <dbReference type="ARBA" id="ARBA00022692"/>
    </source>
</evidence>
<dbReference type="SMART" id="SM00387">
    <property type="entry name" value="HATPase_c"/>
    <property type="match status" value="1"/>
</dbReference>
<evidence type="ECO:0000259" key="17">
    <source>
        <dbReference type="PROSITE" id="PS50885"/>
    </source>
</evidence>
<gene>
    <name evidence="18" type="ORF">AZF04_03435</name>
</gene>
<keyword evidence="6 15" id="KW-0812">Transmembrane</keyword>
<evidence type="ECO:0000256" key="8">
    <source>
        <dbReference type="ARBA" id="ARBA00022777"/>
    </source>
</evidence>
<evidence type="ECO:0000256" key="11">
    <source>
        <dbReference type="ARBA" id="ARBA00023012"/>
    </source>
</evidence>
<feature type="transmembrane region" description="Helical" evidence="15">
    <location>
        <begin position="52"/>
        <end position="70"/>
    </location>
</feature>
<dbReference type="Pfam" id="PF02518">
    <property type="entry name" value="HATPase_c"/>
    <property type="match status" value="1"/>
</dbReference>
<dbReference type="CDD" id="cd16917">
    <property type="entry name" value="HATPase_UhpB-NarQ-NarX-like"/>
    <property type="match status" value="1"/>
</dbReference>
<feature type="domain" description="HAMP" evidence="17">
    <location>
        <begin position="73"/>
        <end position="125"/>
    </location>
</feature>
<evidence type="ECO:0000256" key="3">
    <source>
        <dbReference type="ARBA" id="ARBA00022475"/>
    </source>
</evidence>
<keyword evidence="14" id="KW-0175">Coiled coil</keyword>
<evidence type="ECO:0000256" key="1">
    <source>
        <dbReference type="ARBA" id="ARBA00000085"/>
    </source>
</evidence>
<dbReference type="CDD" id="cd06225">
    <property type="entry name" value="HAMP"/>
    <property type="match status" value="1"/>
</dbReference>
<evidence type="ECO:0000256" key="4">
    <source>
        <dbReference type="ARBA" id="ARBA00022553"/>
    </source>
</evidence>
<keyword evidence="4" id="KW-0597">Phosphoprotein</keyword>
<keyword evidence="9 13" id="KW-0067">ATP-binding</keyword>
<dbReference type="GO" id="GO:0046983">
    <property type="term" value="F:protein dimerization activity"/>
    <property type="evidence" value="ECO:0007669"/>
    <property type="project" value="InterPro"/>
</dbReference>